<proteinExistence type="inferred from homology"/>
<evidence type="ECO:0000313" key="5">
    <source>
        <dbReference type="EMBL" id="KAH8100398.1"/>
    </source>
</evidence>
<keyword evidence="4" id="KW-0560">Oxidoreductase</keyword>
<keyword evidence="6" id="KW-1185">Reference proteome</keyword>
<dbReference type="EMBL" id="JAEVFJ010000016">
    <property type="protein sequence ID" value="KAH8100398.1"/>
    <property type="molecule type" value="Genomic_DNA"/>
</dbReference>
<dbReference type="Pfam" id="PF00743">
    <property type="entry name" value="FMO-like"/>
    <property type="match status" value="1"/>
</dbReference>
<dbReference type="PANTHER" id="PTHR42877:SF5">
    <property type="entry name" value="L-ORNITHINE N(5)-MONOOXYGENASE-RELATED"/>
    <property type="match status" value="1"/>
</dbReference>
<protein>
    <submittedName>
        <fullName evidence="5">FAD/NAD-P-binding domain-containing protein</fullName>
    </submittedName>
</protein>
<sequence>MTGISLKKQLGFSDFSIYEKGNDLGGTWHWNTYPGCASDIGTHWYTLSSDLNPDWDRTHVPQPQLKAYWKRLAAKYDIGGHITYLTKVVAAEWDPERQIYRVELLDLRSGETRTEYAKVVISAIGVLDTPHYPEDLKGIQTTFKGEHFHSARWNWDVDLHNKRVAVIGNGCSAAQFVPVISEDPTTQVLSFCRTPSWIFPWLRPIPGYWQKIFKYVPFAMRLYRWIIVIQVSYVLTSPVNKRREAVANDLIKYMKENAPEEYHERLTPRYSLGCKRFIIDSGYYESLHRSNNDITYDGIDQITENGILTKTGQHHEFDVIIQATGFIADEYPITIRGNEGTIQQYYRIKNGPEAYKGTTFPGFPNFFMVFGPNTATGHGSVIFTEEVQINYIMQMLDPIIKGSVSSFEVTHEASDAWNAHTHKKLSTSVWSVCQSWYRTGRTGKNANIWPGSLTNQWWQLRSPIWSHYKVVGGERWERRRMMKRVWRTVEVATVVGVVAYASLYPERTAEAFSQVKELVCAL</sequence>
<organism evidence="5 6">
    <name type="scientific">Cristinia sonorae</name>
    <dbReference type="NCBI Taxonomy" id="1940300"/>
    <lineage>
        <taxon>Eukaryota</taxon>
        <taxon>Fungi</taxon>
        <taxon>Dikarya</taxon>
        <taxon>Basidiomycota</taxon>
        <taxon>Agaricomycotina</taxon>
        <taxon>Agaricomycetes</taxon>
        <taxon>Agaricomycetidae</taxon>
        <taxon>Agaricales</taxon>
        <taxon>Pleurotineae</taxon>
        <taxon>Stephanosporaceae</taxon>
        <taxon>Cristinia</taxon>
    </lineage>
</organism>
<comment type="caution">
    <text evidence="5">The sequence shown here is derived from an EMBL/GenBank/DDBJ whole genome shotgun (WGS) entry which is preliminary data.</text>
</comment>
<dbReference type="PANTHER" id="PTHR42877">
    <property type="entry name" value="L-ORNITHINE N(5)-MONOOXYGENASE-RELATED"/>
    <property type="match status" value="1"/>
</dbReference>
<dbReference type="InterPro" id="IPR036188">
    <property type="entry name" value="FAD/NAD-bd_sf"/>
</dbReference>
<dbReference type="Gene3D" id="3.50.50.60">
    <property type="entry name" value="FAD/NAD(P)-binding domain"/>
    <property type="match status" value="2"/>
</dbReference>
<dbReference type="GO" id="GO:0004499">
    <property type="term" value="F:N,N-dimethylaniline monooxygenase activity"/>
    <property type="evidence" value="ECO:0007669"/>
    <property type="project" value="InterPro"/>
</dbReference>
<keyword evidence="2" id="KW-0285">Flavoprotein</keyword>
<gene>
    <name evidence="5" type="ORF">BXZ70DRAFT_1024372</name>
</gene>
<evidence type="ECO:0000256" key="1">
    <source>
        <dbReference type="ARBA" id="ARBA00010139"/>
    </source>
</evidence>
<name>A0A8K0UN46_9AGAR</name>
<dbReference type="GO" id="GO:0050661">
    <property type="term" value="F:NADP binding"/>
    <property type="evidence" value="ECO:0007669"/>
    <property type="project" value="InterPro"/>
</dbReference>
<dbReference type="InterPro" id="IPR051209">
    <property type="entry name" value="FAD-bind_Monooxygenase_sf"/>
</dbReference>
<dbReference type="GO" id="GO:0050660">
    <property type="term" value="F:flavin adenine dinucleotide binding"/>
    <property type="evidence" value="ECO:0007669"/>
    <property type="project" value="InterPro"/>
</dbReference>
<evidence type="ECO:0000256" key="4">
    <source>
        <dbReference type="ARBA" id="ARBA00023002"/>
    </source>
</evidence>
<dbReference type="InterPro" id="IPR020946">
    <property type="entry name" value="Flavin_mOase-like"/>
</dbReference>
<dbReference type="SUPFAM" id="SSF51905">
    <property type="entry name" value="FAD/NAD(P)-binding domain"/>
    <property type="match status" value="1"/>
</dbReference>
<dbReference type="AlphaFoldDB" id="A0A8K0UN46"/>
<keyword evidence="3" id="KW-0274">FAD</keyword>
<accession>A0A8K0UN46</accession>
<dbReference type="Proteomes" id="UP000813824">
    <property type="component" value="Unassembled WGS sequence"/>
</dbReference>
<evidence type="ECO:0000313" key="6">
    <source>
        <dbReference type="Proteomes" id="UP000813824"/>
    </source>
</evidence>
<evidence type="ECO:0000256" key="3">
    <source>
        <dbReference type="ARBA" id="ARBA00022827"/>
    </source>
</evidence>
<dbReference type="Pfam" id="PF13450">
    <property type="entry name" value="NAD_binding_8"/>
    <property type="match status" value="1"/>
</dbReference>
<comment type="similarity">
    <text evidence="1">Belongs to the FAD-binding monooxygenase family.</text>
</comment>
<dbReference type="OrthoDB" id="74360at2759"/>
<reference evidence="5" key="1">
    <citation type="journal article" date="2021" name="New Phytol.">
        <title>Evolutionary innovations through gain and loss of genes in the ectomycorrhizal Boletales.</title>
        <authorList>
            <person name="Wu G."/>
            <person name="Miyauchi S."/>
            <person name="Morin E."/>
            <person name="Kuo A."/>
            <person name="Drula E."/>
            <person name="Varga T."/>
            <person name="Kohler A."/>
            <person name="Feng B."/>
            <person name="Cao Y."/>
            <person name="Lipzen A."/>
            <person name="Daum C."/>
            <person name="Hundley H."/>
            <person name="Pangilinan J."/>
            <person name="Johnson J."/>
            <person name="Barry K."/>
            <person name="LaButti K."/>
            <person name="Ng V."/>
            <person name="Ahrendt S."/>
            <person name="Min B."/>
            <person name="Choi I.G."/>
            <person name="Park H."/>
            <person name="Plett J.M."/>
            <person name="Magnuson J."/>
            <person name="Spatafora J.W."/>
            <person name="Nagy L.G."/>
            <person name="Henrissat B."/>
            <person name="Grigoriev I.V."/>
            <person name="Yang Z.L."/>
            <person name="Xu J."/>
            <person name="Martin F.M."/>
        </authorList>
    </citation>
    <scope>NUCLEOTIDE SEQUENCE</scope>
    <source>
        <strain evidence="5">KKN 215</strain>
    </source>
</reference>
<evidence type="ECO:0000256" key="2">
    <source>
        <dbReference type="ARBA" id="ARBA00022630"/>
    </source>
</evidence>